<evidence type="ECO:0000256" key="2">
    <source>
        <dbReference type="ARBA" id="ARBA00004613"/>
    </source>
</evidence>
<dbReference type="Gene3D" id="3.20.20.80">
    <property type="entry name" value="Glycosidases"/>
    <property type="match status" value="1"/>
</dbReference>
<dbReference type="AlphaFoldDB" id="A0A5N6ASF8"/>
<dbReference type="InterPro" id="IPR002053">
    <property type="entry name" value="Glyco_hydro_25"/>
</dbReference>
<dbReference type="PROSITE" id="PS51904">
    <property type="entry name" value="GLYCOSYL_HYDROL_F25_2"/>
    <property type="match status" value="1"/>
</dbReference>
<comment type="caution">
    <text evidence="14">The sequence shown here is derived from an EMBL/GenBank/DDBJ whole genome shotgun (WGS) entry which is preliminary data.</text>
</comment>
<dbReference type="Pfam" id="PF01183">
    <property type="entry name" value="Glyco_hydro_25"/>
    <property type="match status" value="1"/>
</dbReference>
<gene>
    <name evidence="14" type="ORF">FH607_001580</name>
</gene>
<keyword evidence="5" id="KW-0964">Secreted</keyword>
<evidence type="ECO:0000256" key="7">
    <source>
        <dbReference type="ARBA" id="ARBA00022638"/>
    </source>
</evidence>
<feature type="chain" id="PRO_5024385923" description="Lysozyme" evidence="13">
    <location>
        <begin position="45"/>
        <end position="290"/>
    </location>
</feature>
<dbReference type="FunFam" id="3.20.20.80:FF:000060">
    <property type="entry name" value="Lysozyme M1"/>
    <property type="match status" value="1"/>
</dbReference>
<comment type="catalytic activity">
    <reaction evidence="1 12">
        <text>Hydrolysis of (1-&gt;4)-beta-linkages between N-acetylmuramic acid and N-acetyl-D-glucosamine residues in a peptidoglycan and between N-acetyl-D-glucosamine residues in chitodextrins.</text>
        <dbReference type="EC" id="3.2.1.17"/>
    </reaction>
</comment>
<dbReference type="SMART" id="SM00641">
    <property type="entry name" value="Glyco_25"/>
    <property type="match status" value="1"/>
</dbReference>
<evidence type="ECO:0000256" key="6">
    <source>
        <dbReference type="ARBA" id="ARBA00022529"/>
    </source>
</evidence>
<dbReference type="EMBL" id="VDLY02000001">
    <property type="protein sequence ID" value="KAB8171043.1"/>
    <property type="molecule type" value="Genomic_DNA"/>
</dbReference>
<accession>A0A5N6ASF8</accession>
<dbReference type="EC" id="3.2.1.17" evidence="4 12"/>
<dbReference type="PANTHER" id="PTHR34135">
    <property type="entry name" value="LYSOZYME"/>
    <property type="match status" value="1"/>
</dbReference>
<evidence type="ECO:0000256" key="13">
    <source>
        <dbReference type="SAM" id="SignalP"/>
    </source>
</evidence>
<evidence type="ECO:0000256" key="11">
    <source>
        <dbReference type="ARBA" id="ARBA00055588"/>
    </source>
</evidence>
<comment type="similarity">
    <text evidence="3 12">Belongs to the glycosyl hydrolase 25 family.</text>
</comment>
<keyword evidence="8 12" id="KW-0378">Hydrolase</keyword>
<comment type="subcellular location">
    <subcellularLocation>
        <location evidence="2">Secreted</location>
    </subcellularLocation>
</comment>
<dbReference type="GO" id="GO:0031640">
    <property type="term" value="P:killing of cells of another organism"/>
    <property type="evidence" value="ECO:0007669"/>
    <property type="project" value="UniProtKB-KW"/>
</dbReference>
<keyword evidence="7" id="KW-0081">Bacteriolytic enzyme</keyword>
<protein>
    <recommendedName>
        <fullName evidence="4 12">Lysozyme</fullName>
        <ecNumber evidence="4 12">3.2.1.17</ecNumber>
    </recommendedName>
</protein>
<evidence type="ECO:0000256" key="4">
    <source>
        <dbReference type="ARBA" id="ARBA00012732"/>
    </source>
</evidence>
<proteinExistence type="inferred from homology"/>
<dbReference type="GO" id="GO:0005576">
    <property type="term" value="C:extracellular region"/>
    <property type="evidence" value="ECO:0007669"/>
    <property type="project" value="UniProtKB-SubCell"/>
</dbReference>
<dbReference type="GO" id="GO:0009253">
    <property type="term" value="P:peptidoglycan catabolic process"/>
    <property type="evidence" value="ECO:0007669"/>
    <property type="project" value="InterPro"/>
</dbReference>
<keyword evidence="9" id="KW-1015">Disulfide bond</keyword>
<evidence type="ECO:0000313" key="15">
    <source>
        <dbReference type="Proteomes" id="UP000314251"/>
    </source>
</evidence>
<evidence type="ECO:0000256" key="5">
    <source>
        <dbReference type="ARBA" id="ARBA00022525"/>
    </source>
</evidence>
<dbReference type="GO" id="GO:0042742">
    <property type="term" value="P:defense response to bacterium"/>
    <property type="evidence" value="ECO:0007669"/>
    <property type="project" value="UniProtKB-KW"/>
</dbReference>
<keyword evidence="10 12" id="KW-0326">Glycosidase</keyword>
<evidence type="ECO:0000256" key="1">
    <source>
        <dbReference type="ARBA" id="ARBA00000632"/>
    </source>
</evidence>
<dbReference type="Proteomes" id="UP000314251">
    <property type="component" value="Unassembled WGS sequence"/>
</dbReference>
<dbReference type="GO" id="GO:0016998">
    <property type="term" value="P:cell wall macromolecule catabolic process"/>
    <property type="evidence" value="ECO:0007669"/>
    <property type="project" value="InterPro"/>
</dbReference>
<dbReference type="CDD" id="cd06412">
    <property type="entry name" value="GH25_CH-type"/>
    <property type="match status" value="1"/>
</dbReference>
<organism evidence="14 15">
    <name type="scientific">Streptomyces mimosae</name>
    <dbReference type="NCBI Taxonomy" id="2586635"/>
    <lineage>
        <taxon>Bacteria</taxon>
        <taxon>Bacillati</taxon>
        <taxon>Actinomycetota</taxon>
        <taxon>Actinomycetes</taxon>
        <taxon>Kitasatosporales</taxon>
        <taxon>Streptomycetaceae</taxon>
        <taxon>Streptomyces</taxon>
    </lineage>
</organism>
<evidence type="ECO:0000313" key="14">
    <source>
        <dbReference type="EMBL" id="KAB8171043.1"/>
    </source>
</evidence>
<dbReference type="GO" id="GO:0016052">
    <property type="term" value="P:carbohydrate catabolic process"/>
    <property type="evidence" value="ECO:0007669"/>
    <property type="project" value="TreeGrafter"/>
</dbReference>
<sequence>MPLSDPGARGGFPRRRSPRTLRTLVGALAAALALLLAAPGPASADDDDPQAHPDFGSAFMGSTVLEHEGGNRTYVPPDVDPTATVEGVDVSSHQGNVAWSTLWNSGVRFAYVKATEGTGYRNPYFTQQYNGSYDIGMIRGAYHFALPNASSGAAQATYFATNGGGWSADGKTLPGVLDIEYNPYGSTCYGLSQSAMVDWIREFSDTYRAHTGRDVVIYTTTDWWTQCTGNNASFGATNPLWIARYASTPGTLPAGWGFWTFWQYTSTGPTVGDHNLFNGAMDRLQALANG</sequence>
<comment type="function">
    <text evidence="11">This enzyme has both lysozyme (acetylmuramidase) and diacetylmuramidase activities.</text>
</comment>
<dbReference type="InterPro" id="IPR008270">
    <property type="entry name" value="Glyco_hydro_25_AS"/>
</dbReference>
<keyword evidence="13" id="KW-0732">Signal</keyword>
<name>A0A5N6ASF8_9ACTN</name>
<evidence type="ECO:0000256" key="9">
    <source>
        <dbReference type="ARBA" id="ARBA00023157"/>
    </source>
</evidence>
<dbReference type="OrthoDB" id="287365at2"/>
<dbReference type="InterPro" id="IPR017853">
    <property type="entry name" value="GH"/>
</dbReference>
<dbReference type="PROSITE" id="PS00953">
    <property type="entry name" value="GLYCOSYL_HYDROL_F25_1"/>
    <property type="match status" value="1"/>
</dbReference>
<dbReference type="InterPro" id="IPR018077">
    <property type="entry name" value="Glyco_hydro_fam25_subgr"/>
</dbReference>
<evidence type="ECO:0000256" key="12">
    <source>
        <dbReference type="RuleBase" id="RU361176"/>
    </source>
</evidence>
<keyword evidence="6" id="KW-0929">Antimicrobial</keyword>
<evidence type="ECO:0000256" key="8">
    <source>
        <dbReference type="ARBA" id="ARBA00022801"/>
    </source>
</evidence>
<keyword evidence="15" id="KW-1185">Reference proteome</keyword>
<dbReference type="GO" id="GO:0003796">
    <property type="term" value="F:lysozyme activity"/>
    <property type="evidence" value="ECO:0007669"/>
    <property type="project" value="UniProtKB-EC"/>
</dbReference>
<evidence type="ECO:0000256" key="10">
    <source>
        <dbReference type="ARBA" id="ARBA00023295"/>
    </source>
</evidence>
<dbReference type="RefSeq" id="WP_139665729.1">
    <property type="nucleotide sequence ID" value="NZ_VDLY02000001.1"/>
</dbReference>
<reference evidence="14" key="1">
    <citation type="submission" date="2019-10" db="EMBL/GenBank/DDBJ databases">
        <title>Nonomuraea sp. nov., isolated from Phyllanthus amarus.</title>
        <authorList>
            <person name="Klykleung N."/>
            <person name="Tanasupawat S."/>
        </authorList>
    </citation>
    <scope>NUCLEOTIDE SEQUENCE [LARGE SCALE GENOMIC DNA]</scope>
    <source>
        <strain evidence="14">3MP-10</strain>
    </source>
</reference>
<dbReference type="SUPFAM" id="SSF51445">
    <property type="entry name" value="(Trans)glycosidases"/>
    <property type="match status" value="1"/>
</dbReference>
<feature type="signal peptide" evidence="13">
    <location>
        <begin position="1"/>
        <end position="44"/>
    </location>
</feature>
<dbReference type="PANTHER" id="PTHR34135:SF2">
    <property type="entry name" value="LYSOZYME"/>
    <property type="match status" value="1"/>
</dbReference>
<evidence type="ECO:0000256" key="3">
    <source>
        <dbReference type="ARBA" id="ARBA00010646"/>
    </source>
</evidence>